<keyword evidence="6" id="KW-0506">mRNA capping</keyword>
<dbReference type="GO" id="GO:0008380">
    <property type="term" value="P:RNA splicing"/>
    <property type="evidence" value="ECO:0007669"/>
    <property type="project" value="UniProtKB-KW"/>
</dbReference>
<evidence type="ECO:0000256" key="1">
    <source>
        <dbReference type="ARBA" id="ARBA00004123"/>
    </source>
</evidence>
<organism evidence="14">
    <name type="scientific">Lutzomyia longipalpis</name>
    <name type="common">Sand fly</name>
    <dbReference type="NCBI Taxonomy" id="7200"/>
    <lineage>
        <taxon>Eukaryota</taxon>
        <taxon>Metazoa</taxon>
        <taxon>Ecdysozoa</taxon>
        <taxon>Arthropoda</taxon>
        <taxon>Hexapoda</taxon>
        <taxon>Insecta</taxon>
        <taxon>Pterygota</taxon>
        <taxon>Neoptera</taxon>
        <taxon>Endopterygota</taxon>
        <taxon>Diptera</taxon>
        <taxon>Nematocera</taxon>
        <taxon>Psychodoidea</taxon>
        <taxon>Psychodidae</taxon>
        <taxon>Lutzomyia</taxon>
        <taxon>Lutzomyia</taxon>
    </lineage>
</organism>
<dbReference type="Pfam" id="PF09090">
    <property type="entry name" value="MIF4G_like_2"/>
    <property type="match status" value="1"/>
</dbReference>
<keyword evidence="5" id="KW-0507">mRNA processing</keyword>
<dbReference type="VEuPathDB" id="VectorBase:LLONM1_002393"/>
<evidence type="ECO:0000256" key="12">
    <source>
        <dbReference type="SAM" id="MobiDB-lite"/>
    </source>
</evidence>
<feature type="domain" description="MIF4G" evidence="13">
    <location>
        <begin position="34"/>
        <end position="246"/>
    </location>
</feature>
<evidence type="ECO:0000313" key="14">
    <source>
        <dbReference type="EMBL" id="MBC1174844.1"/>
    </source>
</evidence>
<dbReference type="GO" id="GO:0006406">
    <property type="term" value="P:mRNA export from nucleus"/>
    <property type="evidence" value="ECO:0007669"/>
    <property type="project" value="InterPro"/>
</dbReference>
<evidence type="ECO:0000256" key="11">
    <source>
        <dbReference type="ARBA" id="ARBA00054542"/>
    </source>
</evidence>
<comment type="function">
    <text evidence="11">Component of the cap-binding complex (CBC), which binds cotranscriptionally to the 5'-cap of pre-mRNAs and is involved in various processes such as pre-mRNA splicing and RNA-mediated gene silencing (RNAi). The CBC complex is involved in miRNA-mediated RNA interference and is required for primary microRNAs (miRNAs) processing. Also involved in innate immunity via the short interfering RNAs (siRNAs) processing machinery by restricting the viral RNA production. In the CBC complex, Cbp80 does not bind directly capped RNAs (m7GpppG-capped RNA) but is required to stabilize the movement of the N-terminal loop of Cbp20 and lock the CBC into a high affinity cap-binding state with the cap structure.</text>
</comment>
<dbReference type="PANTHER" id="PTHR12412:SF2">
    <property type="entry name" value="NUCLEAR CAP-BINDING PROTEIN SUBUNIT 1"/>
    <property type="match status" value="1"/>
</dbReference>
<dbReference type="InterPro" id="IPR016024">
    <property type="entry name" value="ARM-type_fold"/>
</dbReference>
<evidence type="ECO:0000256" key="7">
    <source>
        <dbReference type="ARBA" id="ARBA00023158"/>
    </source>
</evidence>
<dbReference type="Gene3D" id="1.25.40.180">
    <property type="match status" value="5"/>
</dbReference>
<protein>
    <recommendedName>
        <fullName evidence="4">Nuclear cap-binding protein subunit 1</fullName>
    </recommendedName>
    <alternativeName>
        <fullName evidence="10">80 kDa nuclear cap-binding protein</fullName>
    </alternativeName>
</protein>
<evidence type="ECO:0000256" key="2">
    <source>
        <dbReference type="ARBA" id="ARBA00007413"/>
    </source>
</evidence>
<comment type="similarity">
    <text evidence="2">Belongs to the NCBP1 family.</text>
</comment>
<evidence type="ECO:0000256" key="8">
    <source>
        <dbReference type="ARBA" id="ARBA00023187"/>
    </source>
</evidence>
<proteinExistence type="inferred from homology"/>
<keyword evidence="7" id="KW-0943">RNA-mediated gene silencing</keyword>
<dbReference type="FunFam" id="1.25.40.180:FF:000041">
    <property type="entry name" value="Nuclear cap-binding protein subunit 1"/>
    <property type="match status" value="2"/>
</dbReference>
<dbReference type="SMART" id="SM00543">
    <property type="entry name" value="MIF4G"/>
    <property type="match status" value="2"/>
</dbReference>
<dbReference type="Pfam" id="PF02854">
    <property type="entry name" value="MIF4G"/>
    <property type="match status" value="2"/>
</dbReference>
<accession>A0A7G3AS26</accession>
<dbReference type="GO" id="GO:0003729">
    <property type="term" value="F:mRNA binding"/>
    <property type="evidence" value="ECO:0007669"/>
    <property type="project" value="TreeGrafter"/>
</dbReference>
<dbReference type="EMBL" id="GITU01006141">
    <property type="protein sequence ID" value="MBC1174844.1"/>
    <property type="molecule type" value="Transcribed_RNA"/>
</dbReference>
<dbReference type="GO" id="GO:0000184">
    <property type="term" value="P:nuclear-transcribed mRNA catabolic process, nonsense-mediated decay"/>
    <property type="evidence" value="ECO:0007669"/>
    <property type="project" value="TreeGrafter"/>
</dbReference>
<sequence>MLRRRGYDDEDMPGAPPAERGRKRRRVSESQEVEDRLESLIIRVGEKSTASLESNLEGLVSVLEADLGAFRARILRILSDCAIRMPEKCTIYTTLVGLLNAKNYNFGGELVDFIVKTFKSSLKMCRWDAARYSLRFLADLVNCHVISATSLLQLLDNMVDVSNEDTVPQVRRDWYVFAVLSTLPWVGRDLYEKKETALESLLVKIEVFLNKRTKKHHNSLRVWSVDAPHPQEEYLDCLWAQIRKLRQDNWAEKHIPRPYLAFDSILCEALQHNLPVIHPPSHQESNVYPMPWVVYRMFDYTDCPDGPILPGAHSIERFLIEEHLHHIIETYHCERKDCAAHLLNFPYKSKIPLEYCIVEVIFAELFHMPTPRYLEICYGSILIELCKLQPATMPQVLAQATEILFMRIDSMNTSCFDRFVNWFSYHLSNFQFRWSWDDWDSCLLLEPEHPRPKFIQEVLHKCLRLSYHQMIKEMMPETYSRLIPVAPEPIYKYSAEGAVNFRERRTMLRRRGYDDEDMPGAPPAERGRKRRRVSESQEVEDRLESLIIRVGEKSTASLESNLEGLVSVLEADLGAFRARILRILSDCAIRMPEKCTIYTTLVGLLNAKNYNFGGELVDFIVKTFKSSLKMCRWDAARYSLRFLADLVNCHVISATSLLQLLDNMVDVSNEDTVPQVRRDWYVFAVLSTLPWVGRDLYEKKETALESLLVKIEVFLNKRTKKHHNSLRVWSVDAPHPQEEYLDCLWAQIRKLRQDNWAEKHIPRPYLAFDSILCEALQHNLPVIHPPSHQESNVYPMPWVVYRMFDYTDCPDGPILPGAHSIERFLIEEHLHHIIETYHCERKDCAAHLLNFPYKSKIPLEYCIVEVIFAELFHMPTPRYLEICYGSILIELCKLQPATMPQVLAQATEILFMRIDSMNTSCFDRFVNWFSYHLSNFQFRWSWDDWDSCLLLEPEHPRPKFIQEVLHKCLRLSYHQMIKEMMPETYSRLIPVAPEPIYKYSAEGAAALPGTQTAHQLVVAIRQKCTPEEVLDVLKDLPNPNENEGDGSDFNPLKIDVFVQTLLNLGSKSFSHSFAAISKFHQVFKTIAETEEAQICVLHNLFELWKNHQQMMCVLVDKLLKLQIVECSAVATWIFSKEMTGEFTKMYLWEILHLTIKKMNKHVIKLGTELGEAKEKLAGEDSSSSESEEESAAKKKKIEIADKPTEEMVERMEEKLEAANVDQKRLFLIVFQRFIMILSEHLVRCDTDGRDYDTDWYRWTIGRLQQVFLMHHEQVQKYSSTLESLLFTSDLDSHILDVFHQFNALRA</sequence>
<dbReference type="InterPro" id="IPR015174">
    <property type="entry name" value="MIF4G-like_typ-2"/>
</dbReference>
<dbReference type="SUPFAM" id="SSF48371">
    <property type="entry name" value="ARM repeat"/>
    <property type="match status" value="5"/>
</dbReference>
<dbReference type="GO" id="GO:0000339">
    <property type="term" value="F:RNA cap binding"/>
    <property type="evidence" value="ECO:0007669"/>
    <property type="project" value="InterPro"/>
</dbReference>
<feature type="domain" description="MIF4G" evidence="13">
    <location>
        <begin position="540"/>
        <end position="752"/>
    </location>
</feature>
<dbReference type="InterPro" id="IPR003890">
    <property type="entry name" value="MIF4G-like_typ-3"/>
</dbReference>
<dbReference type="FunFam" id="1.25.40.180:FF:000010">
    <property type="entry name" value="Nuclear cap-binding protein subunit 1"/>
    <property type="match status" value="2"/>
</dbReference>
<dbReference type="GO" id="GO:0031053">
    <property type="term" value="P:primary miRNA processing"/>
    <property type="evidence" value="ECO:0007669"/>
    <property type="project" value="UniProtKB-ARBA"/>
</dbReference>
<dbReference type="Pfam" id="PF09088">
    <property type="entry name" value="MIF4G_like"/>
    <property type="match status" value="2"/>
</dbReference>
<reference evidence="14" key="1">
    <citation type="journal article" date="2020" name="BMC">
        <title>Leishmania infection induces a limited differential gene expression in the sand fly midgut.</title>
        <authorList>
            <person name="Coutinho-Abreu I.V."/>
            <person name="Serafim T.D."/>
            <person name="Meneses C."/>
            <person name="Kamhawi S."/>
            <person name="Oliveira F."/>
            <person name="Valenzuela J.G."/>
        </authorList>
    </citation>
    <scope>NUCLEOTIDE SEQUENCE</scope>
    <source>
        <strain evidence="14">Jacobina</strain>
        <tissue evidence="14">Midgut</tissue>
    </source>
</reference>
<evidence type="ECO:0000256" key="6">
    <source>
        <dbReference type="ARBA" id="ARBA00023042"/>
    </source>
</evidence>
<dbReference type="InterPro" id="IPR015172">
    <property type="entry name" value="MIF4G-like_typ-1"/>
</dbReference>
<dbReference type="InterPro" id="IPR027159">
    <property type="entry name" value="CBP80"/>
</dbReference>
<name>A0A7G3AS26_LUTLO</name>
<keyword evidence="8" id="KW-0508">mRNA splicing</keyword>
<evidence type="ECO:0000259" key="13">
    <source>
        <dbReference type="SMART" id="SM00543"/>
    </source>
</evidence>
<feature type="region of interest" description="Disordered" evidence="12">
    <location>
        <begin position="1175"/>
        <end position="1196"/>
    </location>
</feature>
<evidence type="ECO:0000256" key="10">
    <source>
        <dbReference type="ARBA" id="ARBA00030965"/>
    </source>
</evidence>
<dbReference type="GO" id="GO:0005634">
    <property type="term" value="C:nucleus"/>
    <property type="evidence" value="ECO:0007669"/>
    <property type="project" value="UniProtKB-SubCell"/>
</dbReference>
<feature type="region of interest" description="Disordered" evidence="12">
    <location>
        <begin position="1"/>
        <end position="31"/>
    </location>
</feature>
<evidence type="ECO:0000256" key="3">
    <source>
        <dbReference type="ARBA" id="ARBA00011361"/>
    </source>
</evidence>
<comment type="subunit">
    <text evidence="3">Component of the nuclear cap-binding complex (CBC), a heterodimer composed of Cbp80 and Cbp20 that interacts with m7GpppG-capped RNA.</text>
</comment>
<dbReference type="PANTHER" id="PTHR12412">
    <property type="entry name" value="CAP BINDING PROTEIN"/>
    <property type="match status" value="1"/>
</dbReference>
<evidence type="ECO:0000256" key="9">
    <source>
        <dbReference type="ARBA" id="ARBA00023242"/>
    </source>
</evidence>
<dbReference type="GO" id="GO:0005846">
    <property type="term" value="C:nuclear cap binding complex"/>
    <property type="evidence" value="ECO:0007669"/>
    <property type="project" value="InterPro"/>
</dbReference>
<keyword evidence="9" id="KW-0539">Nucleus</keyword>
<comment type="subcellular location">
    <subcellularLocation>
        <location evidence="1">Nucleus</location>
    </subcellularLocation>
</comment>
<evidence type="ECO:0000256" key="4">
    <source>
        <dbReference type="ARBA" id="ARBA00019879"/>
    </source>
</evidence>
<evidence type="ECO:0000256" key="5">
    <source>
        <dbReference type="ARBA" id="ARBA00022664"/>
    </source>
</evidence>
<feature type="region of interest" description="Disordered" evidence="12">
    <location>
        <begin position="512"/>
        <end position="537"/>
    </location>
</feature>
<dbReference type="GO" id="GO:0006370">
    <property type="term" value="P:7-methylguanosine mRNA capping"/>
    <property type="evidence" value="ECO:0007669"/>
    <property type="project" value="UniProtKB-KW"/>
</dbReference>